<dbReference type="CDD" id="cd03440">
    <property type="entry name" value="hot_dog"/>
    <property type="match status" value="1"/>
</dbReference>
<dbReference type="SUPFAM" id="SSF54637">
    <property type="entry name" value="Thioesterase/thiol ester dehydrase-isomerase"/>
    <property type="match status" value="1"/>
</dbReference>
<dbReference type="InterPro" id="IPR029069">
    <property type="entry name" value="HotDog_dom_sf"/>
</dbReference>
<dbReference type="Proteomes" id="UP000320811">
    <property type="component" value="Unassembled WGS sequence"/>
</dbReference>
<dbReference type="Pfam" id="PF22636">
    <property type="entry name" value="FlK"/>
    <property type="match status" value="1"/>
</dbReference>
<evidence type="ECO:0000313" key="2">
    <source>
        <dbReference type="EMBL" id="TWF39138.1"/>
    </source>
</evidence>
<feature type="domain" description="Fluoroacetyl-CoA-specific thioesterase-like" evidence="1">
    <location>
        <begin position="17"/>
        <end position="120"/>
    </location>
</feature>
<evidence type="ECO:0000259" key="1">
    <source>
        <dbReference type="Pfam" id="PF22636"/>
    </source>
</evidence>
<dbReference type="EMBL" id="VIWO01000006">
    <property type="protein sequence ID" value="TWF39138.1"/>
    <property type="molecule type" value="Genomic_DNA"/>
</dbReference>
<proteinExistence type="predicted"/>
<dbReference type="Gene3D" id="3.10.129.10">
    <property type="entry name" value="Hotdog Thioesterase"/>
    <property type="match status" value="1"/>
</dbReference>
<sequence>MQQHFQPGDRKEFRRIVRQEDCAAFDSGNVHPVYATFALARDAEWCCRLFVLDMKDDTEEGIGIQLTIDHTAPALIGSEVLFTATVGYIQQHEISCTYTATVSGRLIASGTQVQKILKKEKLERLFAGLSNDQKQP</sequence>
<gene>
    <name evidence="2" type="ORF">FHW36_106368</name>
</gene>
<evidence type="ECO:0000313" key="3">
    <source>
        <dbReference type="Proteomes" id="UP000320811"/>
    </source>
</evidence>
<reference evidence="2 3" key="1">
    <citation type="submission" date="2019-06" db="EMBL/GenBank/DDBJ databases">
        <title>Sorghum-associated microbial communities from plants grown in Nebraska, USA.</title>
        <authorList>
            <person name="Schachtman D."/>
        </authorList>
    </citation>
    <scope>NUCLEOTIDE SEQUENCE [LARGE SCALE GENOMIC DNA]</scope>
    <source>
        <strain evidence="2 3">1209</strain>
    </source>
</reference>
<dbReference type="OrthoDB" id="6902891at2"/>
<dbReference type="InterPro" id="IPR054485">
    <property type="entry name" value="FlK-like_dom"/>
</dbReference>
<accession>A0A561PM37</accession>
<organism evidence="2 3">
    <name type="scientific">Chitinophaga polysaccharea</name>
    <dbReference type="NCBI Taxonomy" id="1293035"/>
    <lineage>
        <taxon>Bacteria</taxon>
        <taxon>Pseudomonadati</taxon>
        <taxon>Bacteroidota</taxon>
        <taxon>Chitinophagia</taxon>
        <taxon>Chitinophagales</taxon>
        <taxon>Chitinophagaceae</taxon>
        <taxon>Chitinophaga</taxon>
    </lineage>
</organism>
<keyword evidence="3" id="KW-1185">Reference proteome</keyword>
<protein>
    <submittedName>
        <fullName evidence="2">Putative thioesterase</fullName>
    </submittedName>
</protein>
<comment type="caution">
    <text evidence="2">The sequence shown here is derived from an EMBL/GenBank/DDBJ whole genome shotgun (WGS) entry which is preliminary data.</text>
</comment>
<dbReference type="AlphaFoldDB" id="A0A561PM37"/>
<name>A0A561PM37_9BACT</name>
<dbReference type="InterPro" id="IPR025540">
    <property type="entry name" value="FlK"/>
</dbReference>
<dbReference type="RefSeq" id="WP_145671552.1">
    <property type="nucleotide sequence ID" value="NZ_VIWO01000006.1"/>
</dbReference>
<dbReference type="PANTHER" id="PTHR36934">
    <property type="entry name" value="BLR0278 PROTEIN"/>
    <property type="match status" value="1"/>
</dbReference>
<dbReference type="PANTHER" id="PTHR36934:SF1">
    <property type="entry name" value="THIOESTERASE DOMAIN-CONTAINING PROTEIN"/>
    <property type="match status" value="1"/>
</dbReference>